<accession>A0ABV0KK40</accession>
<dbReference type="PROSITE" id="PS00630">
    <property type="entry name" value="IMP_2"/>
    <property type="match status" value="1"/>
</dbReference>
<organism evidence="8 9">
    <name type="scientific">Stenomitos frigidus AS-A4</name>
    <dbReference type="NCBI Taxonomy" id="2933935"/>
    <lineage>
        <taxon>Bacteria</taxon>
        <taxon>Bacillati</taxon>
        <taxon>Cyanobacteriota</taxon>
        <taxon>Cyanophyceae</taxon>
        <taxon>Leptolyngbyales</taxon>
        <taxon>Leptolyngbyaceae</taxon>
        <taxon>Stenomitos</taxon>
    </lineage>
</organism>
<dbReference type="EMBL" id="JAMPLM010000012">
    <property type="protein sequence ID" value="MEP1059616.1"/>
    <property type="molecule type" value="Genomic_DNA"/>
</dbReference>
<evidence type="ECO:0000256" key="2">
    <source>
        <dbReference type="ARBA" id="ARBA00001625"/>
    </source>
</evidence>
<keyword evidence="9" id="KW-1185">Reference proteome</keyword>
<dbReference type="PANTHER" id="PTHR43028">
    <property type="entry name" value="3'(2'),5'-BISPHOSPHATE NUCLEOTIDASE 1"/>
    <property type="match status" value="1"/>
</dbReference>
<evidence type="ECO:0000313" key="8">
    <source>
        <dbReference type="EMBL" id="MEP1059616.1"/>
    </source>
</evidence>
<dbReference type="PROSITE" id="PS00629">
    <property type="entry name" value="IMP_1"/>
    <property type="match status" value="1"/>
</dbReference>
<name>A0ABV0KK40_9CYAN</name>
<proteinExistence type="predicted"/>
<evidence type="ECO:0000256" key="1">
    <source>
        <dbReference type="ARBA" id="ARBA00001033"/>
    </source>
</evidence>
<dbReference type="Proteomes" id="UP001476950">
    <property type="component" value="Unassembled WGS sequence"/>
</dbReference>
<dbReference type="InterPro" id="IPR000760">
    <property type="entry name" value="Inositol_monophosphatase-like"/>
</dbReference>
<evidence type="ECO:0000256" key="3">
    <source>
        <dbReference type="ARBA" id="ARBA00013106"/>
    </source>
</evidence>
<dbReference type="SUPFAM" id="SSF56655">
    <property type="entry name" value="Carbohydrate phosphatase"/>
    <property type="match status" value="1"/>
</dbReference>
<evidence type="ECO:0000256" key="5">
    <source>
        <dbReference type="ARBA" id="ARBA00022842"/>
    </source>
</evidence>
<evidence type="ECO:0000256" key="4">
    <source>
        <dbReference type="ARBA" id="ARBA00022723"/>
    </source>
</evidence>
<dbReference type="PANTHER" id="PTHR43028:SF1">
    <property type="entry name" value="AMMONIUM TRANSPORT PROTEIN"/>
    <property type="match status" value="1"/>
</dbReference>
<comment type="catalytic activity">
    <reaction evidence="2">
        <text>adenosine 3',5'-bisphosphate + H2O = AMP + phosphate</text>
        <dbReference type="Rhea" id="RHEA:10040"/>
        <dbReference type="ChEBI" id="CHEBI:15377"/>
        <dbReference type="ChEBI" id="CHEBI:43474"/>
        <dbReference type="ChEBI" id="CHEBI:58343"/>
        <dbReference type="ChEBI" id="CHEBI:456215"/>
        <dbReference type="EC" id="3.1.3.7"/>
    </reaction>
</comment>
<evidence type="ECO:0000256" key="7">
    <source>
        <dbReference type="ARBA" id="ARBA00042530"/>
    </source>
</evidence>
<sequence length="287" mass="31138">MNHLHATELQELVAIARRIGWGSADILLKVQHADLAIQDSADGPVTAADTAVDAYILNNLQASLGKQDFAYLTEETYKTQPSHERLAKPLVWVIDPLDGTKDFINGTGEYAVHIALLAGNRPILAVVVCPAAERLYFATLGGGTFVEHQHEAPKPIYVSQRNRLGEMTIVASRSHRNDRFVQLLQQFPVQQQRSVGSVGGKIAAILEQQADLYLSLSGTSAPKDWDLAAPELILTEAGGQLTHFDGTPPRYNQEDVSQWGGLLASNGQCHDVLCAEATRILGAIDGE</sequence>
<dbReference type="RefSeq" id="WP_347241012.1">
    <property type="nucleotide sequence ID" value="NZ_JAMPLM010000012.1"/>
</dbReference>
<comment type="catalytic activity">
    <reaction evidence="1">
        <text>a myo-inositol phosphate + H2O = myo-inositol + phosphate</text>
        <dbReference type="Rhea" id="RHEA:24056"/>
        <dbReference type="ChEBI" id="CHEBI:15377"/>
        <dbReference type="ChEBI" id="CHEBI:17268"/>
        <dbReference type="ChEBI" id="CHEBI:43474"/>
        <dbReference type="ChEBI" id="CHEBI:84139"/>
        <dbReference type="EC" id="3.1.3.25"/>
    </reaction>
</comment>
<dbReference type="InterPro" id="IPR020550">
    <property type="entry name" value="Inositol_monophosphatase_CS"/>
</dbReference>
<dbReference type="CDD" id="cd01638">
    <property type="entry name" value="CysQ"/>
    <property type="match status" value="1"/>
</dbReference>
<reference evidence="8 9" key="1">
    <citation type="submission" date="2022-04" db="EMBL/GenBank/DDBJ databases">
        <title>Positive selection, recombination, and allopatry shape intraspecific diversity of widespread and dominant cyanobacteria.</title>
        <authorList>
            <person name="Wei J."/>
            <person name="Shu W."/>
            <person name="Hu C."/>
        </authorList>
    </citation>
    <scope>NUCLEOTIDE SEQUENCE [LARGE SCALE GENOMIC DNA]</scope>
    <source>
        <strain evidence="8 9">AS-A4</strain>
    </source>
</reference>
<protein>
    <recommendedName>
        <fullName evidence="3">inositol-phosphate phosphatase</fullName>
        <ecNumber evidence="3">3.1.3.25</ecNumber>
    </recommendedName>
    <alternativeName>
        <fullName evidence="6">3'(2'),5-bisphosphonucleoside 3'(2')-phosphohydrolase</fullName>
    </alternativeName>
    <alternativeName>
        <fullName evidence="7">DPNPase</fullName>
    </alternativeName>
</protein>
<dbReference type="PRINTS" id="PR00377">
    <property type="entry name" value="IMPHPHTASES"/>
</dbReference>
<dbReference type="InterPro" id="IPR050725">
    <property type="entry name" value="CysQ/Inositol_MonoPase"/>
</dbReference>
<dbReference type="EC" id="3.1.3.25" evidence="3"/>
<keyword evidence="5" id="KW-0460">Magnesium</keyword>
<dbReference type="Gene3D" id="3.40.190.80">
    <property type="match status" value="1"/>
</dbReference>
<evidence type="ECO:0000313" key="9">
    <source>
        <dbReference type="Proteomes" id="UP001476950"/>
    </source>
</evidence>
<dbReference type="Pfam" id="PF00459">
    <property type="entry name" value="Inositol_P"/>
    <property type="match status" value="1"/>
</dbReference>
<comment type="caution">
    <text evidence="8">The sequence shown here is derived from an EMBL/GenBank/DDBJ whole genome shotgun (WGS) entry which is preliminary data.</text>
</comment>
<dbReference type="InterPro" id="IPR020583">
    <property type="entry name" value="Inositol_monoP_metal-BS"/>
</dbReference>
<dbReference type="Gene3D" id="3.30.540.10">
    <property type="entry name" value="Fructose-1,6-Bisphosphatase, subunit A, domain 1"/>
    <property type="match status" value="1"/>
</dbReference>
<keyword evidence="4" id="KW-0479">Metal-binding</keyword>
<gene>
    <name evidence="8" type="ORF">NDI38_14320</name>
</gene>
<evidence type="ECO:0000256" key="6">
    <source>
        <dbReference type="ARBA" id="ARBA00041694"/>
    </source>
</evidence>